<feature type="region of interest" description="Disordered" evidence="1">
    <location>
        <begin position="28"/>
        <end position="50"/>
    </location>
</feature>
<sequence>MDVALSTTLANLTAAVNRLQPSFVNNNRRRRDRFEEPVMAPPNGNHNRANFSSFESKEVKEELEERIDVVLQRILLSSKEESQQHSLFRSHCSVHKKVGNLVIDSRSCENLVSRKLVDYFNLPLEPHEAPYSLGWVENGSHVRVTQTCRVPIWIGKHYQEEVLCDVLDMDACHILLGRSWQGDKGVTYKSRDNVVLFHWGDRKIAMRGINSFTQKPPKKNEVSPTKVEHVVVPESQHENPKDSETTFELSKVEVVENIPEPPRPLSQEVKRIDPVSDVSVIPASKIPNQTETVPITNILIASYPYKFDEVLLIWRRSREHPAKLEGKYYLVDADIPHKSSLIAPYRGVRYHLKEYYSLAPQDARE</sequence>
<dbReference type="PANTHER" id="PTHR35046:SF9">
    <property type="entry name" value="RNA-DIRECTED DNA POLYMERASE"/>
    <property type="match status" value="1"/>
</dbReference>
<reference evidence="2" key="1">
    <citation type="submission" date="2023-03" db="EMBL/GenBank/DDBJ databases">
        <title>Chromosome-scale reference genome and RAD-based genetic map of yellow starthistle (Centaurea solstitialis) reveal putative structural variation and QTLs associated with invader traits.</title>
        <authorList>
            <person name="Reatini B."/>
            <person name="Cang F.A."/>
            <person name="Jiang Q."/>
            <person name="Mckibben M.T.W."/>
            <person name="Barker M.S."/>
            <person name="Rieseberg L.H."/>
            <person name="Dlugosch K.M."/>
        </authorList>
    </citation>
    <scope>NUCLEOTIDE SEQUENCE</scope>
    <source>
        <strain evidence="2">CAN-66</strain>
        <tissue evidence="2">Leaf</tissue>
    </source>
</reference>
<dbReference type="AlphaFoldDB" id="A0AA38WLV0"/>
<dbReference type="PANTHER" id="PTHR35046">
    <property type="entry name" value="ZINC KNUCKLE (CCHC-TYPE) FAMILY PROTEIN"/>
    <property type="match status" value="1"/>
</dbReference>
<evidence type="ECO:0000313" key="2">
    <source>
        <dbReference type="EMBL" id="KAJ9557195.1"/>
    </source>
</evidence>
<dbReference type="Gene3D" id="2.40.70.10">
    <property type="entry name" value="Acid Proteases"/>
    <property type="match status" value="1"/>
</dbReference>
<protein>
    <submittedName>
        <fullName evidence="2">Uncharacterized protein</fullName>
    </submittedName>
</protein>
<proteinExistence type="predicted"/>
<gene>
    <name evidence="2" type="ORF">OSB04_011809</name>
</gene>
<dbReference type="CDD" id="cd00303">
    <property type="entry name" value="retropepsin_like"/>
    <property type="match status" value="1"/>
</dbReference>
<keyword evidence="3" id="KW-1185">Reference proteome</keyword>
<dbReference type="Proteomes" id="UP001172457">
    <property type="component" value="Chromosome 3"/>
</dbReference>
<accession>A0AA38WLV0</accession>
<comment type="caution">
    <text evidence="2">The sequence shown here is derived from an EMBL/GenBank/DDBJ whole genome shotgun (WGS) entry which is preliminary data.</text>
</comment>
<evidence type="ECO:0000313" key="3">
    <source>
        <dbReference type="Proteomes" id="UP001172457"/>
    </source>
</evidence>
<organism evidence="2 3">
    <name type="scientific">Centaurea solstitialis</name>
    <name type="common">yellow star-thistle</name>
    <dbReference type="NCBI Taxonomy" id="347529"/>
    <lineage>
        <taxon>Eukaryota</taxon>
        <taxon>Viridiplantae</taxon>
        <taxon>Streptophyta</taxon>
        <taxon>Embryophyta</taxon>
        <taxon>Tracheophyta</taxon>
        <taxon>Spermatophyta</taxon>
        <taxon>Magnoliopsida</taxon>
        <taxon>eudicotyledons</taxon>
        <taxon>Gunneridae</taxon>
        <taxon>Pentapetalae</taxon>
        <taxon>asterids</taxon>
        <taxon>campanulids</taxon>
        <taxon>Asterales</taxon>
        <taxon>Asteraceae</taxon>
        <taxon>Carduoideae</taxon>
        <taxon>Cardueae</taxon>
        <taxon>Centaureinae</taxon>
        <taxon>Centaurea</taxon>
    </lineage>
</organism>
<dbReference type="EMBL" id="JARYMX010000003">
    <property type="protein sequence ID" value="KAJ9557195.1"/>
    <property type="molecule type" value="Genomic_DNA"/>
</dbReference>
<dbReference type="InterPro" id="IPR021109">
    <property type="entry name" value="Peptidase_aspartic_dom_sf"/>
</dbReference>
<name>A0AA38WLV0_9ASTR</name>
<evidence type="ECO:0000256" key="1">
    <source>
        <dbReference type="SAM" id="MobiDB-lite"/>
    </source>
</evidence>